<gene>
    <name evidence="1" type="ORF">B1202_11940</name>
</gene>
<evidence type="ECO:0000313" key="1">
    <source>
        <dbReference type="EMBL" id="OOV81259.1"/>
    </source>
</evidence>
<accession>A0A1T1GUG1</accession>
<name>A0A1T1GUG1_9GAMM</name>
<dbReference type="InterPro" id="IPR005564">
    <property type="entry name" value="Major_capsid_GpE"/>
</dbReference>
<organism evidence="1 2">
    <name type="scientific">Acinetobacter amyesii</name>
    <dbReference type="NCBI Taxonomy" id="2942470"/>
    <lineage>
        <taxon>Bacteria</taxon>
        <taxon>Pseudomonadati</taxon>
        <taxon>Pseudomonadota</taxon>
        <taxon>Gammaproteobacteria</taxon>
        <taxon>Moraxellales</taxon>
        <taxon>Moraxellaceae</taxon>
        <taxon>Acinetobacter</taxon>
    </lineage>
</organism>
<dbReference type="Gene3D" id="3.15.30.10">
    <property type="entry name" value="putative capsid protein of prophage domain like"/>
    <property type="match status" value="1"/>
</dbReference>
<dbReference type="Proteomes" id="UP000191160">
    <property type="component" value="Unassembled WGS sequence"/>
</dbReference>
<reference evidence="1 2" key="1">
    <citation type="submission" date="2017-02" db="EMBL/GenBank/DDBJ databases">
        <title>Acinetobacter sp. ANC 4945, whole genome shotgun sequencing project.</title>
        <authorList>
            <person name="Radolfova-Krizova L."/>
            <person name="Al Atrouni A."/>
            <person name="Nemec A."/>
        </authorList>
    </citation>
    <scope>NUCLEOTIDE SEQUENCE [LARGE SCALE GENOMIC DNA]</scope>
    <source>
        <strain evidence="1 2">ANC 4945</strain>
    </source>
</reference>
<dbReference type="RefSeq" id="WP_078190824.1">
    <property type="nucleotide sequence ID" value="NZ_JAMCOZ010000009.1"/>
</dbReference>
<keyword evidence="2" id="KW-1185">Reference proteome</keyword>
<evidence type="ECO:0000313" key="2">
    <source>
        <dbReference type="Proteomes" id="UP000191160"/>
    </source>
</evidence>
<sequence>MSQTFTFQNAPVELLDVPQLVLLTDTTQKVDTWLMDRFFPQRVSYTKKEVPVGELNTATPLAPFVTPTAAGRQIKVGESGNVKFVKPAYLKPMMTVFPSDVQNTALITQLRKFGVIATGSNRLSDADLLLIDQAQKALYLRQSIENRKLLIARDVLLYGKTTFASADFPMYEVDYERNAACTFAPLIKWGQAGATPVKDIQTMIDLSVEHSGTSPTMALTTSKVYNTLIKDPEFKEKFIAPYAGISVPLTPTFDQMDKPQFRGTVDNIEIWTYDVQHSIGGGTPDRFIPEDFFGLISDANGWIAHCAIQNVEAFGQALEFYLSQWQEKNPSSIQMLAESSPLAIPNNKNGLVGGRGFV</sequence>
<protein>
    <submittedName>
        <fullName evidence="1">Major capsid protein E</fullName>
    </submittedName>
</protein>
<dbReference type="AlphaFoldDB" id="A0A1T1GUG1"/>
<comment type="caution">
    <text evidence="1">The sequence shown here is derived from an EMBL/GenBank/DDBJ whole genome shotgun (WGS) entry which is preliminary data.</text>
</comment>
<dbReference type="EMBL" id="MVKX01000007">
    <property type="protein sequence ID" value="OOV81259.1"/>
    <property type="molecule type" value="Genomic_DNA"/>
</dbReference>
<dbReference type="Gene3D" id="3.30.1930.10">
    <property type="entry name" value="capsid protein of prophage domain"/>
    <property type="match status" value="1"/>
</dbReference>
<dbReference type="Pfam" id="PF03864">
    <property type="entry name" value="Phage_cap_E"/>
    <property type="match status" value="1"/>
</dbReference>
<proteinExistence type="predicted"/>